<keyword evidence="2" id="KW-1185">Reference proteome</keyword>
<dbReference type="Proteomes" id="UP000054485">
    <property type="component" value="Unassembled WGS sequence"/>
</dbReference>
<gene>
    <name evidence="1" type="ORF">CY34DRAFT_799904</name>
</gene>
<dbReference type="EMBL" id="KN835153">
    <property type="protein sequence ID" value="KIK46914.1"/>
    <property type="molecule type" value="Genomic_DNA"/>
</dbReference>
<dbReference type="AlphaFoldDB" id="A0A0D0BB13"/>
<accession>A0A0D0BB13</accession>
<dbReference type="InParanoid" id="A0A0D0BB13"/>
<proteinExistence type="predicted"/>
<name>A0A0D0BB13_9AGAM</name>
<organism evidence="1 2">
    <name type="scientific">Suillus luteus UH-Slu-Lm8-n1</name>
    <dbReference type="NCBI Taxonomy" id="930992"/>
    <lineage>
        <taxon>Eukaryota</taxon>
        <taxon>Fungi</taxon>
        <taxon>Dikarya</taxon>
        <taxon>Basidiomycota</taxon>
        <taxon>Agaricomycotina</taxon>
        <taxon>Agaricomycetes</taxon>
        <taxon>Agaricomycetidae</taxon>
        <taxon>Boletales</taxon>
        <taxon>Suillineae</taxon>
        <taxon>Suillaceae</taxon>
        <taxon>Suillus</taxon>
    </lineage>
</organism>
<evidence type="ECO:0000313" key="2">
    <source>
        <dbReference type="Proteomes" id="UP000054485"/>
    </source>
</evidence>
<reference evidence="1 2" key="1">
    <citation type="submission" date="2014-04" db="EMBL/GenBank/DDBJ databases">
        <authorList>
            <consortium name="DOE Joint Genome Institute"/>
            <person name="Kuo A."/>
            <person name="Ruytinx J."/>
            <person name="Rineau F."/>
            <person name="Colpaert J."/>
            <person name="Kohler A."/>
            <person name="Nagy L.G."/>
            <person name="Floudas D."/>
            <person name="Copeland A."/>
            <person name="Barry K.W."/>
            <person name="Cichocki N."/>
            <person name="Veneault-Fourrey C."/>
            <person name="LaButti K."/>
            <person name="Lindquist E.A."/>
            <person name="Lipzen A."/>
            <person name="Lundell T."/>
            <person name="Morin E."/>
            <person name="Murat C."/>
            <person name="Sun H."/>
            <person name="Tunlid A."/>
            <person name="Henrissat B."/>
            <person name="Grigoriev I.V."/>
            <person name="Hibbett D.S."/>
            <person name="Martin F."/>
            <person name="Nordberg H.P."/>
            <person name="Cantor M.N."/>
            <person name="Hua S.X."/>
        </authorList>
    </citation>
    <scope>NUCLEOTIDE SEQUENCE [LARGE SCALE GENOMIC DNA]</scope>
    <source>
        <strain evidence="1 2">UH-Slu-Lm8-n1</strain>
    </source>
</reference>
<protein>
    <submittedName>
        <fullName evidence="1">Uncharacterized protein</fullName>
    </submittedName>
</protein>
<sequence>MTCSPFIAESTSYSVQLLHHKSNGPITEHWQDEFERASTSLSGDWQCACSANKHVEGANTIKYDKLGSKYSADTSYRNRI</sequence>
<reference evidence="2" key="2">
    <citation type="submission" date="2015-01" db="EMBL/GenBank/DDBJ databases">
        <title>Evolutionary Origins and Diversification of the Mycorrhizal Mutualists.</title>
        <authorList>
            <consortium name="DOE Joint Genome Institute"/>
            <consortium name="Mycorrhizal Genomics Consortium"/>
            <person name="Kohler A."/>
            <person name="Kuo A."/>
            <person name="Nagy L.G."/>
            <person name="Floudas D."/>
            <person name="Copeland A."/>
            <person name="Barry K.W."/>
            <person name="Cichocki N."/>
            <person name="Veneault-Fourrey C."/>
            <person name="LaButti K."/>
            <person name="Lindquist E.A."/>
            <person name="Lipzen A."/>
            <person name="Lundell T."/>
            <person name="Morin E."/>
            <person name="Murat C."/>
            <person name="Riley R."/>
            <person name="Ohm R."/>
            <person name="Sun H."/>
            <person name="Tunlid A."/>
            <person name="Henrissat B."/>
            <person name="Grigoriev I.V."/>
            <person name="Hibbett D.S."/>
            <person name="Martin F."/>
        </authorList>
    </citation>
    <scope>NUCLEOTIDE SEQUENCE [LARGE SCALE GENOMIC DNA]</scope>
    <source>
        <strain evidence="2">UH-Slu-Lm8-n1</strain>
    </source>
</reference>
<dbReference type="HOGENOM" id="CLU_2591368_0_0_1"/>
<evidence type="ECO:0000313" key="1">
    <source>
        <dbReference type="EMBL" id="KIK46914.1"/>
    </source>
</evidence>